<comment type="caution">
    <text evidence="2">The sequence shown here is derived from an EMBL/GenBank/DDBJ whole genome shotgun (WGS) entry which is preliminary data.</text>
</comment>
<feature type="transmembrane region" description="Helical" evidence="1">
    <location>
        <begin position="21"/>
        <end position="38"/>
    </location>
</feature>
<name>A0A921ZIS6_MANSE</name>
<gene>
    <name evidence="2" type="ORF">O3G_MSEX010291</name>
</gene>
<sequence length="347" mass="40264">MFSSIKNFFKRRTSKLIENNRSAPPSILCGFVGLFEYILFWKKIWLSLCFMLILNIIFIICIQRQIKLFVFVLSLAITIMIIDAFESWLKHKHRTTLLRHIGSHDGQQLKTAMSQLTQWFQTQYTDFVYLRETNHTKAFILVNMYLGVTFITGKYINGYILIYVITMFLCVAYKVVVPILKMCKNMQQDLESECEYEGLIPEISDLEKKLLSIEPEHNQNMDDKQSYDYWKPDDIPFEEGSDSSENSSSLVTSFSMDKIQTLEKDVQSSDSSEDEYIPLDQPREARLKTTLEVVDSSNTWSSSAYNALWNLTGAVANMMQTDTNRRKRVSSIDSSDGFEMIDQNDLT</sequence>
<keyword evidence="1" id="KW-0472">Membrane</keyword>
<keyword evidence="1" id="KW-1133">Transmembrane helix</keyword>
<reference evidence="2" key="2">
    <citation type="submission" date="2020-12" db="EMBL/GenBank/DDBJ databases">
        <authorList>
            <person name="Kanost M."/>
        </authorList>
    </citation>
    <scope>NUCLEOTIDE SEQUENCE</scope>
</reference>
<keyword evidence="3" id="KW-1185">Reference proteome</keyword>
<dbReference type="AlphaFoldDB" id="A0A921ZIS6"/>
<proteinExistence type="predicted"/>
<protein>
    <submittedName>
        <fullName evidence="2">Uncharacterized protein</fullName>
    </submittedName>
</protein>
<evidence type="ECO:0000256" key="1">
    <source>
        <dbReference type="SAM" id="Phobius"/>
    </source>
</evidence>
<reference evidence="2" key="1">
    <citation type="journal article" date="2016" name="Insect Biochem. Mol. Biol.">
        <title>Multifaceted biological insights from a draft genome sequence of the tobacco hornworm moth, Manduca sexta.</title>
        <authorList>
            <person name="Kanost M.R."/>
            <person name="Arrese E.L."/>
            <person name="Cao X."/>
            <person name="Chen Y.R."/>
            <person name="Chellapilla S."/>
            <person name="Goldsmith M.R."/>
            <person name="Grosse-Wilde E."/>
            <person name="Heckel D.G."/>
            <person name="Herndon N."/>
            <person name="Jiang H."/>
            <person name="Papanicolaou A."/>
            <person name="Qu J."/>
            <person name="Soulages J.L."/>
            <person name="Vogel H."/>
            <person name="Walters J."/>
            <person name="Waterhouse R.M."/>
            <person name="Ahn S.J."/>
            <person name="Almeida F.C."/>
            <person name="An C."/>
            <person name="Aqrawi P."/>
            <person name="Bretschneider A."/>
            <person name="Bryant W.B."/>
            <person name="Bucks S."/>
            <person name="Chao H."/>
            <person name="Chevignon G."/>
            <person name="Christen J.M."/>
            <person name="Clarke D.F."/>
            <person name="Dittmer N.T."/>
            <person name="Ferguson L.C.F."/>
            <person name="Garavelou S."/>
            <person name="Gordon K.H.J."/>
            <person name="Gunaratna R.T."/>
            <person name="Han Y."/>
            <person name="Hauser F."/>
            <person name="He Y."/>
            <person name="Heidel-Fischer H."/>
            <person name="Hirsh A."/>
            <person name="Hu Y."/>
            <person name="Jiang H."/>
            <person name="Kalra D."/>
            <person name="Klinner C."/>
            <person name="Konig C."/>
            <person name="Kovar C."/>
            <person name="Kroll A.R."/>
            <person name="Kuwar S.S."/>
            <person name="Lee S.L."/>
            <person name="Lehman R."/>
            <person name="Li K."/>
            <person name="Li Z."/>
            <person name="Liang H."/>
            <person name="Lovelace S."/>
            <person name="Lu Z."/>
            <person name="Mansfield J.H."/>
            <person name="McCulloch K.J."/>
            <person name="Mathew T."/>
            <person name="Morton B."/>
            <person name="Muzny D.M."/>
            <person name="Neunemann D."/>
            <person name="Ongeri F."/>
            <person name="Pauchet Y."/>
            <person name="Pu L.L."/>
            <person name="Pyrousis I."/>
            <person name="Rao X.J."/>
            <person name="Redding A."/>
            <person name="Roesel C."/>
            <person name="Sanchez-Gracia A."/>
            <person name="Schaack S."/>
            <person name="Shukla A."/>
            <person name="Tetreau G."/>
            <person name="Wang Y."/>
            <person name="Xiong G.H."/>
            <person name="Traut W."/>
            <person name="Walsh T.K."/>
            <person name="Worley K.C."/>
            <person name="Wu D."/>
            <person name="Wu W."/>
            <person name="Wu Y.Q."/>
            <person name="Zhang X."/>
            <person name="Zou Z."/>
            <person name="Zucker H."/>
            <person name="Briscoe A.D."/>
            <person name="Burmester T."/>
            <person name="Clem R.J."/>
            <person name="Feyereisen R."/>
            <person name="Grimmelikhuijzen C.J.P."/>
            <person name="Hamodrakas S.J."/>
            <person name="Hansson B.S."/>
            <person name="Huguet E."/>
            <person name="Jermiin L.S."/>
            <person name="Lan Q."/>
            <person name="Lehman H.K."/>
            <person name="Lorenzen M."/>
            <person name="Merzendorfer H."/>
            <person name="Michalopoulos I."/>
            <person name="Morton D.B."/>
            <person name="Muthukrishnan S."/>
            <person name="Oakeshott J.G."/>
            <person name="Palmer W."/>
            <person name="Park Y."/>
            <person name="Passarelli A.L."/>
            <person name="Rozas J."/>
            <person name="Schwartz L.M."/>
            <person name="Smith W."/>
            <person name="Southgate A."/>
            <person name="Vilcinskas A."/>
            <person name="Vogt R."/>
            <person name="Wang P."/>
            <person name="Werren J."/>
            <person name="Yu X.Q."/>
            <person name="Zhou J.J."/>
            <person name="Brown S.J."/>
            <person name="Scherer S.E."/>
            <person name="Richards S."/>
            <person name="Blissard G.W."/>
        </authorList>
    </citation>
    <scope>NUCLEOTIDE SEQUENCE</scope>
</reference>
<feature type="transmembrane region" description="Helical" evidence="1">
    <location>
        <begin position="44"/>
        <end position="62"/>
    </location>
</feature>
<evidence type="ECO:0000313" key="2">
    <source>
        <dbReference type="EMBL" id="KAG6457397.1"/>
    </source>
</evidence>
<dbReference type="Proteomes" id="UP000791440">
    <property type="component" value="Unassembled WGS sequence"/>
</dbReference>
<feature type="transmembrane region" description="Helical" evidence="1">
    <location>
        <begin position="156"/>
        <end position="176"/>
    </location>
</feature>
<feature type="transmembrane region" description="Helical" evidence="1">
    <location>
        <begin position="69"/>
        <end position="89"/>
    </location>
</feature>
<organism evidence="2 3">
    <name type="scientific">Manduca sexta</name>
    <name type="common">Tobacco hawkmoth</name>
    <name type="synonym">Tobacco hornworm</name>
    <dbReference type="NCBI Taxonomy" id="7130"/>
    <lineage>
        <taxon>Eukaryota</taxon>
        <taxon>Metazoa</taxon>
        <taxon>Ecdysozoa</taxon>
        <taxon>Arthropoda</taxon>
        <taxon>Hexapoda</taxon>
        <taxon>Insecta</taxon>
        <taxon>Pterygota</taxon>
        <taxon>Neoptera</taxon>
        <taxon>Endopterygota</taxon>
        <taxon>Lepidoptera</taxon>
        <taxon>Glossata</taxon>
        <taxon>Ditrysia</taxon>
        <taxon>Bombycoidea</taxon>
        <taxon>Sphingidae</taxon>
        <taxon>Sphinginae</taxon>
        <taxon>Sphingini</taxon>
        <taxon>Manduca</taxon>
    </lineage>
</organism>
<evidence type="ECO:0000313" key="3">
    <source>
        <dbReference type="Proteomes" id="UP000791440"/>
    </source>
</evidence>
<accession>A0A921ZIS6</accession>
<dbReference type="EMBL" id="JH668546">
    <property type="protein sequence ID" value="KAG6457397.1"/>
    <property type="molecule type" value="Genomic_DNA"/>
</dbReference>
<keyword evidence="1" id="KW-0812">Transmembrane</keyword>